<dbReference type="InterPro" id="IPR036637">
    <property type="entry name" value="Phosphohistidine_dom_sf"/>
</dbReference>
<evidence type="ECO:0000313" key="19">
    <source>
        <dbReference type="EMBL" id="MFD1417522.1"/>
    </source>
</evidence>
<dbReference type="InterPro" id="IPR040442">
    <property type="entry name" value="Pyrv_kinase-like_dom_sf"/>
</dbReference>
<dbReference type="Gene3D" id="3.30.1490.20">
    <property type="entry name" value="ATP-grasp fold, A domain"/>
    <property type="match status" value="1"/>
</dbReference>
<protein>
    <recommendedName>
        <fullName evidence="6 15">Phosphoenolpyruvate synthase</fullName>
        <shortName evidence="15">PEP synthase</shortName>
        <ecNumber evidence="5 15">2.7.9.2</ecNumber>
    </recommendedName>
    <alternativeName>
        <fullName evidence="13 15">Pyruvate, water dikinase</fullName>
    </alternativeName>
</protein>
<dbReference type="InterPro" id="IPR015813">
    <property type="entry name" value="Pyrv/PenolPyrv_kinase-like_dom"/>
</dbReference>
<comment type="pathway">
    <text evidence="3 15">Carbohydrate biosynthesis; gluconeogenesis.</text>
</comment>
<dbReference type="EC" id="2.7.9.2" evidence="5 15"/>
<dbReference type="RefSeq" id="WP_125675230.1">
    <property type="nucleotide sequence ID" value="NZ_JBHTOI010000004.1"/>
</dbReference>
<keyword evidence="10 15" id="KW-0418">Kinase</keyword>
<dbReference type="GO" id="GO:0008986">
    <property type="term" value="F:pyruvate, water dikinase activity"/>
    <property type="evidence" value="ECO:0007669"/>
    <property type="project" value="UniProtKB-EC"/>
</dbReference>
<reference evidence="20" key="1">
    <citation type="journal article" date="2019" name="Int. J. Syst. Evol. Microbiol.">
        <title>The Global Catalogue of Microorganisms (GCM) 10K type strain sequencing project: providing services to taxonomists for standard genome sequencing and annotation.</title>
        <authorList>
            <consortium name="The Broad Institute Genomics Platform"/>
            <consortium name="The Broad Institute Genome Sequencing Center for Infectious Disease"/>
            <person name="Wu L."/>
            <person name="Ma J."/>
        </authorList>
    </citation>
    <scope>NUCLEOTIDE SEQUENCE [LARGE SCALE GENOMIC DNA]</scope>
    <source>
        <strain evidence="20">CCM 8936</strain>
    </source>
</reference>
<proteinExistence type="inferred from homology"/>
<dbReference type="InterPro" id="IPR000121">
    <property type="entry name" value="PEP_util_C"/>
</dbReference>
<evidence type="ECO:0000256" key="13">
    <source>
        <dbReference type="ARBA" id="ARBA00033470"/>
    </source>
</evidence>
<dbReference type="PANTHER" id="PTHR43030:SF1">
    <property type="entry name" value="PHOSPHOENOLPYRUVATE SYNTHASE"/>
    <property type="match status" value="1"/>
</dbReference>
<comment type="function">
    <text evidence="2 15">Catalyzes the phosphorylation of pyruvate to phosphoenolpyruvate.</text>
</comment>
<dbReference type="PIRSF" id="PIRSF000854">
    <property type="entry name" value="PEP_synthase"/>
    <property type="match status" value="1"/>
</dbReference>
<evidence type="ECO:0000256" key="5">
    <source>
        <dbReference type="ARBA" id="ARBA00011996"/>
    </source>
</evidence>
<dbReference type="EMBL" id="JBHTOI010000004">
    <property type="protein sequence ID" value="MFD1417522.1"/>
    <property type="molecule type" value="Genomic_DNA"/>
</dbReference>
<evidence type="ECO:0000256" key="12">
    <source>
        <dbReference type="ARBA" id="ARBA00022842"/>
    </source>
</evidence>
<gene>
    <name evidence="19" type="primary">ppsA</name>
    <name evidence="19" type="ORF">ACFQ42_01950</name>
</gene>
<keyword evidence="9 15" id="KW-0547">Nucleotide-binding</keyword>
<dbReference type="InterPro" id="IPR018274">
    <property type="entry name" value="PEP_util_AS"/>
</dbReference>
<evidence type="ECO:0000256" key="3">
    <source>
        <dbReference type="ARBA" id="ARBA00004742"/>
    </source>
</evidence>
<evidence type="ECO:0000256" key="15">
    <source>
        <dbReference type="PIRNR" id="PIRNR000854"/>
    </source>
</evidence>
<keyword evidence="12 15" id="KW-0460">Magnesium</keyword>
<accession>A0ABW4BQQ9</accession>
<evidence type="ECO:0000256" key="2">
    <source>
        <dbReference type="ARBA" id="ARBA00002988"/>
    </source>
</evidence>
<evidence type="ECO:0000256" key="10">
    <source>
        <dbReference type="ARBA" id="ARBA00022777"/>
    </source>
</evidence>
<evidence type="ECO:0000256" key="7">
    <source>
        <dbReference type="ARBA" id="ARBA00022679"/>
    </source>
</evidence>
<dbReference type="InterPro" id="IPR008279">
    <property type="entry name" value="PEP-util_enz_mobile_dom"/>
</dbReference>
<dbReference type="InterPro" id="IPR002192">
    <property type="entry name" value="PPDK_AMP/ATP-bd"/>
</dbReference>
<evidence type="ECO:0000313" key="20">
    <source>
        <dbReference type="Proteomes" id="UP001597251"/>
    </source>
</evidence>
<evidence type="ECO:0000256" key="9">
    <source>
        <dbReference type="ARBA" id="ARBA00022741"/>
    </source>
</evidence>
<evidence type="ECO:0000256" key="14">
    <source>
        <dbReference type="ARBA" id="ARBA00047700"/>
    </source>
</evidence>
<dbReference type="Gene3D" id="3.20.20.60">
    <property type="entry name" value="Phosphoenolpyruvate-binding domains"/>
    <property type="match status" value="1"/>
</dbReference>
<dbReference type="Pfam" id="PF01326">
    <property type="entry name" value="PPDK_N"/>
    <property type="match status" value="1"/>
</dbReference>
<dbReference type="InterPro" id="IPR013815">
    <property type="entry name" value="ATP_grasp_subdomain_1"/>
</dbReference>
<dbReference type="NCBIfam" id="NF005057">
    <property type="entry name" value="PRK06464.1"/>
    <property type="match status" value="1"/>
</dbReference>
<comment type="catalytic activity">
    <reaction evidence="14 15">
        <text>pyruvate + ATP + H2O = phosphoenolpyruvate + AMP + phosphate + 2 H(+)</text>
        <dbReference type="Rhea" id="RHEA:11364"/>
        <dbReference type="ChEBI" id="CHEBI:15361"/>
        <dbReference type="ChEBI" id="CHEBI:15377"/>
        <dbReference type="ChEBI" id="CHEBI:15378"/>
        <dbReference type="ChEBI" id="CHEBI:30616"/>
        <dbReference type="ChEBI" id="CHEBI:43474"/>
        <dbReference type="ChEBI" id="CHEBI:58702"/>
        <dbReference type="ChEBI" id="CHEBI:456215"/>
        <dbReference type="EC" id="2.7.9.2"/>
    </reaction>
</comment>
<dbReference type="Pfam" id="PF00391">
    <property type="entry name" value="PEP-utilizers"/>
    <property type="match status" value="1"/>
</dbReference>
<feature type="domain" description="PEP-utilising enzyme C-terminal" evidence="18">
    <location>
        <begin position="481"/>
        <end position="776"/>
    </location>
</feature>
<evidence type="ECO:0000256" key="4">
    <source>
        <dbReference type="ARBA" id="ARBA00007837"/>
    </source>
</evidence>
<dbReference type="Pfam" id="PF02896">
    <property type="entry name" value="PEP-utilizers_C"/>
    <property type="match status" value="1"/>
</dbReference>
<evidence type="ECO:0000259" key="16">
    <source>
        <dbReference type="Pfam" id="PF00391"/>
    </source>
</evidence>
<comment type="cofactor">
    <cofactor evidence="1 15">
        <name>Mg(2+)</name>
        <dbReference type="ChEBI" id="CHEBI:18420"/>
    </cofactor>
</comment>
<dbReference type="Gene3D" id="3.50.30.10">
    <property type="entry name" value="Phosphohistidine domain"/>
    <property type="match status" value="1"/>
</dbReference>
<comment type="caution">
    <text evidence="19">The sequence shown here is derived from an EMBL/GenBank/DDBJ whole genome shotgun (WGS) entry which is preliminary data.</text>
</comment>
<dbReference type="Proteomes" id="UP001597251">
    <property type="component" value="Unassembled WGS sequence"/>
</dbReference>
<evidence type="ECO:0000256" key="8">
    <source>
        <dbReference type="ARBA" id="ARBA00022723"/>
    </source>
</evidence>
<keyword evidence="20" id="KW-1185">Reference proteome</keyword>
<dbReference type="Gene3D" id="3.30.470.20">
    <property type="entry name" value="ATP-grasp fold, B domain"/>
    <property type="match status" value="1"/>
</dbReference>
<name>A0ABW4BQQ9_9LACO</name>
<evidence type="ECO:0000256" key="11">
    <source>
        <dbReference type="ARBA" id="ARBA00022840"/>
    </source>
</evidence>
<keyword evidence="11 15" id="KW-0067">ATP-binding</keyword>
<keyword evidence="7 15" id="KW-0808">Transferase</keyword>
<keyword evidence="8 15" id="KW-0479">Metal-binding</keyword>
<feature type="domain" description="PEP-utilising enzyme mobile" evidence="16">
    <location>
        <begin position="381"/>
        <end position="456"/>
    </location>
</feature>
<dbReference type="NCBIfam" id="TIGR01418">
    <property type="entry name" value="PEP_synth"/>
    <property type="match status" value="1"/>
</dbReference>
<evidence type="ECO:0000256" key="1">
    <source>
        <dbReference type="ARBA" id="ARBA00001946"/>
    </source>
</evidence>
<sequence length="798" mass="88460">MNSRDTANVLWFNELHREDVNLVGGKSSSLGEMTSSMDVPVPYGFATTASAYRYFMQETGLNDKVNGLLKGMKDYEDSDELRTTCKQIRDLIVGAKMPADLADDIKKAYADLSKKMGQDDPFVAIRSSATAEDLPDASFAGQQESYLNIKGEDDVVNRVQACYSSLFTDRATYYRHKQQFPYEKVALSAAVQMMVFSKASGIMFSVDVSNGDDSKITIDGIRGLGEYIVLGKVTPNHFVIDKKSKKIVEKNVVKQTIQLMRVADGGTVEKPVPEELQDKQVLTDEQVIELAGYAQQIEDHYGCYMDMEYALDTNTNRLWIVQARPETVWSQSKKNHDTDTGDDNVVAQADAKVVVRGLPASPGLASGVVHVIDDPKDIDQFKKGEVLVTLMTSPDWVPAMKKAAAIITNNGGMTCHAAIVSREMQIPCIVGTESKQLAATDALHNGDVVTVDAKNGVVYQGKVESLLKKTDSDNQAGQVVAAETFAPTATGVMMNLGDPDLADKYSSLPADGIGLMREEFIWTSYIHEHPLYLIEQGHPEKVVDMLADGISKVARAMAPRPVVLRLSDFKSSEYRNLKGGDKYEPQEPADLLGWRGASRYYDPKYINAFKLELEAVKKVRNEFGLKNLNIMIPFVRKVEEAQKITEIMNNQGLVRNADFKVYMMAEIPSNIILADKFNEFIDGYSIGSNDLTMLLLGCDRNNDTVAGLFDERNLAVKRAIRHLIKAAHKDGKTVSICGQAPSEFPDFTNFLIQSGIDYVSVNPDMVKETKRNVAHFEQRIMLDKATGNGLIDPTDYEW</sequence>
<evidence type="ECO:0000259" key="17">
    <source>
        <dbReference type="Pfam" id="PF01326"/>
    </source>
</evidence>
<feature type="domain" description="Pyruvate phosphate dikinase AMP/ATP-binding" evidence="17">
    <location>
        <begin position="21"/>
        <end position="339"/>
    </location>
</feature>
<evidence type="ECO:0000256" key="6">
    <source>
        <dbReference type="ARBA" id="ARBA00021623"/>
    </source>
</evidence>
<dbReference type="PROSITE" id="PS00370">
    <property type="entry name" value="PEP_ENZYMES_PHOS_SITE"/>
    <property type="match status" value="1"/>
</dbReference>
<dbReference type="SUPFAM" id="SSF52009">
    <property type="entry name" value="Phosphohistidine domain"/>
    <property type="match status" value="1"/>
</dbReference>
<dbReference type="PANTHER" id="PTHR43030">
    <property type="entry name" value="PHOSPHOENOLPYRUVATE SYNTHASE"/>
    <property type="match status" value="1"/>
</dbReference>
<evidence type="ECO:0000259" key="18">
    <source>
        <dbReference type="Pfam" id="PF02896"/>
    </source>
</evidence>
<dbReference type="InterPro" id="IPR006319">
    <property type="entry name" value="PEP_synth"/>
</dbReference>
<dbReference type="SUPFAM" id="SSF51621">
    <property type="entry name" value="Phosphoenolpyruvate/pyruvate domain"/>
    <property type="match status" value="1"/>
</dbReference>
<organism evidence="19 20">
    <name type="scientific">Companilactobacillus keshanensis</name>
    <dbReference type="NCBI Taxonomy" id="2486003"/>
    <lineage>
        <taxon>Bacteria</taxon>
        <taxon>Bacillati</taxon>
        <taxon>Bacillota</taxon>
        <taxon>Bacilli</taxon>
        <taxon>Lactobacillales</taxon>
        <taxon>Lactobacillaceae</taxon>
        <taxon>Companilactobacillus</taxon>
    </lineage>
</organism>
<dbReference type="SUPFAM" id="SSF56059">
    <property type="entry name" value="Glutathione synthetase ATP-binding domain-like"/>
    <property type="match status" value="1"/>
</dbReference>
<comment type="similarity">
    <text evidence="4 15">Belongs to the PEP-utilizing enzyme family.</text>
</comment>